<evidence type="ECO:0000313" key="2">
    <source>
        <dbReference type="Proteomes" id="UP000077266"/>
    </source>
</evidence>
<dbReference type="InterPro" id="IPR015943">
    <property type="entry name" value="WD40/YVTN_repeat-like_dom_sf"/>
</dbReference>
<dbReference type="Gene3D" id="2.130.10.10">
    <property type="entry name" value="YVTN repeat-like/Quinoprotein amine dehydrogenase"/>
    <property type="match status" value="1"/>
</dbReference>
<evidence type="ECO:0008006" key="3">
    <source>
        <dbReference type="Google" id="ProtNLM"/>
    </source>
</evidence>
<dbReference type="InParanoid" id="A0A165DRZ0"/>
<organism evidence="1 2">
    <name type="scientific">Exidia glandulosa HHB12029</name>
    <dbReference type="NCBI Taxonomy" id="1314781"/>
    <lineage>
        <taxon>Eukaryota</taxon>
        <taxon>Fungi</taxon>
        <taxon>Dikarya</taxon>
        <taxon>Basidiomycota</taxon>
        <taxon>Agaricomycotina</taxon>
        <taxon>Agaricomycetes</taxon>
        <taxon>Auriculariales</taxon>
        <taxon>Exidiaceae</taxon>
        <taxon>Exidia</taxon>
    </lineage>
</organism>
<accession>A0A165DRZ0</accession>
<name>A0A165DRZ0_EXIGL</name>
<dbReference type="AlphaFoldDB" id="A0A165DRZ0"/>
<dbReference type="Proteomes" id="UP000077266">
    <property type="component" value="Unassembled WGS sequence"/>
</dbReference>
<proteinExistence type="predicted"/>
<dbReference type="EMBL" id="KV426195">
    <property type="protein sequence ID" value="KZV85221.1"/>
    <property type="molecule type" value="Genomic_DNA"/>
</dbReference>
<keyword evidence="2" id="KW-1185">Reference proteome</keyword>
<gene>
    <name evidence="1" type="ORF">EXIGLDRAFT_262779</name>
</gene>
<dbReference type="InterPro" id="IPR001680">
    <property type="entry name" value="WD40_rpt"/>
</dbReference>
<protein>
    <recommendedName>
        <fullName evidence="3">YVTN repeat-like/Quino protein amine dehydrogenase</fullName>
    </recommendedName>
</protein>
<reference evidence="1 2" key="1">
    <citation type="journal article" date="2016" name="Mol. Biol. Evol.">
        <title>Comparative Genomics of Early-Diverging Mushroom-Forming Fungi Provides Insights into the Origins of Lignocellulose Decay Capabilities.</title>
        <authorList>
            <person name="Nagy L.G."/>
            <person name="Riley R."/>
            <person name="Tritt A."/>
            <person name="Adam C."/>
            <person name="Daum C."/>
            <person name="Floudas D."/>
            <person name="Sun H."/>
            <person name="Yadav J.S."/>
            <person name="Pangilinan J."/>
            <person name="Larsson K.H."/>
            <person name="Matsuura K."/>
            <person name="Barry K."/>
            <person name="Labutti K."/>
            <person name="Kuo R."/>
            <person name="Ohm R.A."/>
            <person name="Bhattacharya S.S."/>
            <person name="Shirouzu T."/>
            <person name="Yoshinaga Y."/>
            <person name="Martin F.M."/>
            <person name="Grigoriev I.V."/>
            <person name="Hibbett D.S."/>
        </authorList>
    </citation>
    <scope>NUCLEOTIDE SEQUENCE [LARGE SCALE GENOMIC DNA]</scope>
    <source>
        <strain evidence="1 2">HHB12029</strain>
    </source>
</reference>
<dbReference type="SMART" id="SM00320">
    <property type="entry name" value="WD40"/>
    <property type="match status" value="1"/>
</dbReference>
<sequence length="709" mass="78247">MFLELWGTETFVLCLGSLGHLRSPYDISGFFGCFRDMFAVRHIPSLAGIFDDAYNLAVEFGPAILVDPDQVLVSALPHCPTLSRFWRYTTIDSYPPALRPIFPRRAWPSWFDIEIGAYPTSFSITPVLRASPRWDDIAVITPGHAGDVYIYSGTTGAILRKLPCHLQSVISFDWSSTGSLLVTCGHDMWVYVTEQNSGRRVTGFEMPYPANGVAFVLDDTSVLLTTVQPSGRCGAFLVDLYGLEVHPLSFDRPELSEMSGRCQLWTSNDGSLAVIWCNYARAVHIADIRLRTVSLLCEVPGGLCGAGFLIGDRVLLVLATTIEIYDARTRAILSSTTVLEGRDSFLHGSVSRDGRIVGLCSGHYIYTWDTSTPIDEIDVLDDTGAFTAIVSCQGTHLYALYNTWRNPNRCRIIDIKRTHRDRTSPVPRLRSRIISTSVSSDMSTIGVAHVGPGNVSREDSVTVTTYRVADGATVFFILAPFLGFSQVSLSADGNQIILVYARRVELWTSSGCEETFLSTCFDLGNMPFYSASLSLDGSRLFVLAARAQESTTNLAVAVYDVQSLAPPILLSTAANQELNSYALERSRLVPIADTFDLAITCEGNDWERFVFLLRHRDWRAPGEGVSSVRVPLEEVDRIPGEQFVLQRDGWVTRYVDDNDAGAPVCWIPPSRRGNDLECYGHVLPLFTRWGELTAVDLSALRVDATSGSG</sequence>
<dbReference type="SUPFAM" id="SSF82171">
    <property type="entry name" value="DPP6 N-terminal domain-like"/>
    <property type="match status" value="1"/>
</dbReference>
<evidence type="ECO:0000313" key="1">
    <source>
        <dbReference type="EMBL" id="KZV85221.1"/>
    </source>
</evidence>